<dbReference type="OrthoDB" id="4964195at2"/>
<dbReference type="EMBL" id="NGKC01000003">
    <property type="protein sequence ID" value="RSU13312.1"/>
    <property type="molecule type" value="Genomic_DNA"/>
</dbReference>
<organism evidence="2 3">
    <name type="scientific">Vagococcus acidifermentans</name>
    <dbReference type="NCBI Taxonomy" id="564710"/>
    <lineage>
        <taxon>Bacteria</taxon>
        <taxon>Bacillati</taxon>
        <taxon>Bacillota</taxon>
        <taxon>Bacilli</taxon>
        <taxon>Lactobacillales</taxon>
        <taxon>Enterococcaceae</taxon>
        <taxon>Vagococcus</taxon>
    </lineage>
</organism>
<evidence type="ECO:0000313" key="3">
    <source>
        <dbReference type="Proteomes" id="UP000286773"/>
    </source>
</evidence>
<name>A0A430AZ15_9ENTE</name>
<dbReference type="Pfam" id="PF08878">
    <property type="entry name" value="HamA"/>
    <property type="match status" value="1"/>
</dbReference>
<protein>
    <recommendedName>
        <fullName evidence="1">Anti-bacteriophage protein A/HamA C-terminal domain-containing protein</fullName>
    </recommendedName>
</protein>
<dbReference type="RefSeq" id="WP_126812593.1">
    <property type="nucleotide sequence ID" value="NZ_NGKC01000003.1"/>
</dbReference>
<feature type="domain" description="Anti-bacteriophage protein A/HamA C-terminal" evidence="1">
    <location>
        <begin position="200"/>
        <end position="483"/>
    </location>
</feature>
<gene>
    <name evidence="2" type="ORF">CBF27_03780</name>
</gene>
<keyword evidence="3" id="KW-1185">Reference proteome</keyword>
<accession>A0A430AZ15</accession>
<dbReference type="InterPro" id="IPR014976">
    <property type="entry name" value="AbpA_HamA_C"/>
</dbReference>
<comment type="caution">
    <text evidence="2">The sequence shown here is derived from an EMBL/GenBank/DDBJ whole genome shotgun (WGS) entry which is preliminary data.</text>
</comment>
<proteinExistence type="predicted"/>
<dbReference type="Proteomes" id="UP000286773">
    <property type="component" value="Unassembled WGS sequence"/>
</dbReference>
<evidence type="ECO:0000313" key="2">
    <source>
        <dbReference type="EMBL" id="RSU13312.1"/>
    </source>
</evidence>
<evidence type="ECO:0000259" key="1">
    <source>
        <dbReference type="Pfam" id="PF08878"/>
    </source>
</evidence>
<reference evidence="2 3" key="1">
    <citation type="submission" date="2017-05" db="EMBL/GenBank/DDBJ databases">
        <title>Vagococcus spp. assemblies.</title>
        <authorList>
            <person name="Gulvik C.A."/>
        </authorList>
    </citation>
    <scope>NUCLEOTIDE SEQUENCE [LARGE SCALE GENOMIC DNA]</scope>
    <source>
        <strain evidence="2 3">LMG 24798</strain>
    </source>
</reference>
<dbReference type="AlphaFoldDB" id="A0A430AZ15"/>
<sequence length="491" mass="54719">MKRLCYASLLKVLYHCKPYNVSQSLINGTMLLILDDYEDLTGDDNAASRMATGHRNVSSEAGAEARNVEVSIVVDYFRDNVIPLLNKAKIKTAILALRDILADDNSIPGDTPIYLESFKTKDEIINETVFDPAELIANVFLYTVANVKSSELKNEIKEVTDEYLNSFTPMIDSISLRKNKVSSTASIQKTIKDKNFNGIFNEVKHSEALALKNNNELRVFHLNVINNKFSDRELKRFLLRNIGRYVYSRAELERFVIEDDVESVGLTALAKLKKYSGAGQLTGDTLGDMILYTFLEQVLDAPKIMSKIELTTTASHYGCKSDGIHLLAIDSGMGQPYHQLVFGASQIIGDLRNAVDRAMDTVKEIKEDPSAELSVVDSTLFGRVFDNSTAEYMKNIIIPSKGGFGAIDHAYGIFLGYTLEIDSSVLSNPQFRVEAVNKMKEDIKSVTPYIVDKINSMGMGGYSFYFYVLPFNDAPVEKKEIIQDMLTGGVS</sequence>